<proteinExistence type="predicted"/>
<dbReference type="EMBL" id="CP147920">
    <property type="protein sequence ID" value="XAU14114.1"/>
    <property type="molecule type" value="Genomic_DNA"/>
</dbReference>
<evidence type="ECO:0000313" key="2">
    <source>
        <dbReference type="Proteomes" id="UP001447842"/>
    </source>
</evidence>
<organism evidence="1 2">
    <name type="scientific">Sulfurimonas diazotrophicus</name>
    <dbReference type="NCBI Taxonomy" id="3131939"/>
    <lineage>
        <taxon>Bacteria</taxon>
        <taxon>Pseudomonadati</taxon>
        <taxon>Campylobacterota</taxon>
        <taxon>Epsilonproteobacteria</taxon>
        <taxon>Campylobacterales</taxon>
        <taxon>Sulfurimonadaceae</taxon>
        <taxon>Sulfurimonas</taxon>
    </lineage>
</organism>
<evidence type="ECO:0000313" key="1">
    <source>
        <dbReference type="EMBL" id="XAU14114.1"/>
    </source>
</evidence>
<dbReference type="RefSeq" id="WP_345969214.1">
    <property type="nucleotide sequence ID" value="NZ_CP147920.1"/>
</dbReference>
<sequence>MDTKEETLKALNEGKELTSTVTGLKYKLIEGLLHSRNSERAQWERSGLDFYNPVSWQNLQY</sequence>
<gene>
    <name evidence="1" type="ORF">WCY31_07575</name>
</gene>
<name>A0ABZ3H926_9BACT</name>
<accession>A0ABZ3H926</accession>
<protein>
    <submittedName>
        <fullName evidence="1">Uncharacterized protein</fullName>
    </submittedName>
</protein>
<dbReference type="Proteomes" id="UP001447842">
    <property type="component" value="Chromosome"/>
</dbReference>
<keyword evidence="2" id="KW-1185">Reference proteome</keyword>
<reference evidence="1 2" key="1">
    <citation type="submission" date="2024-03" db="EMBL/GenBank/DDBJ databases">
        <title>Sulfurimonas sp. HSL3-1.</title>
        <authorList>
            <person name="Wang S."/>
        </authorList>
    </citation>
    <scope>NUCLEOTIDE SEQUENCE [LARGE SCALE GENOMIC DNA]</scope>
    <source>
        <strain evidence="1 2">HSL3-1</strain>
    </source>
</reference>